<dbReference type="AlphaFoldDB" id="A0A2K1IE16"/>
<accession>A0A2K1IE16</accession>
<dbReference type="Gramene" id="Pp3c25_6270V3.2">
    <property type="protein sequence ID" value="PAC:32980817.CDS.1"/>
    <property type="gene ID" value="Pp3c25_6270"/>
</dbReference>
<gene>
    <name evidence="1" type="ORF">PHYPA_029662</name>
</gene>
<dbReference type="EnsemblPlants" id="Pp3c25_6270V3.2">
    <property type="protein sequence ID" value="PAC:32980817.CDS.1"/>
    <property type="gene ID" value="Pp3c25_6270"/>
</dbReference>
<evidence type="ECO:0000313" key="3">
    <source>
        <dbReference type="Proteomes" id="UP000006727"/>
    </source>
</evidence>
<organism evidence="1">
    <name type="scientific">Physcomitrium patens</name>
    <name type="common">Spreading-leaved earth moss</name>
    <name type="synonym">Physcomitrella patens</name>
    <dbReference type="NCBI Taxonomy" id="3218"/>
    <lineage>
        <taxon>Eukaryota</taxon>
        <taxon>Viridiplantae</taxon>
        <taxon>Streptophyta</taxon>
        <taxon>Embryophyta</taxon>
        <taxon>Bryophyta</taxon>
        <taxon>Bryophytina</taxon>
        <taxon>Bryopsida</taxon>
        <taxon>Funariidae</taxon>
        <taxon>Funariales</taxon>
        <taxon>Funariaceae</taxon>
        <taxon>Physcomitrium</taxon>
    </lineage>
</organism>
<reference evidence="1 3" key="2">
    <citation type="journal article" date="2018" name="Plant J.">
        <title>The Physcomitrella patens chromosome-scale assembly reveals moss genome structure and evolution.</title>
        <authorList>
            <person name="Lang D."/>
            <person name="Ullrich K.K."/>
            <person name="Murat F."/>
            <person name="Fuchs J."/>
            <person name="Jenkins J."/>
            <person name="Haas F.B."/>
            <person name="Piednoel M."/>
            <person name="Gundlach H."/>
            <person name="Van Bel M."/>
            <person name="Meyberg R."/>
            <person name="Vives C."/>
            <person name="Morata J."/>
            <person name="Symeonidi A."/>
            <person name="Hiss M."/>
            <person name="Muchero W."/>
            <person name="Kamisugi Y."/>
            <person name="Saleh O."/>
            <person name="Blanc G."/>
            <person name="Decker E.L."/>
            <person name="van Gessel N."/>
            <person name="Grimwood J."/>
            <person name="Hayes R.D."/>
            <person name="Graham S.W."/>
            <person name="Gunter L.E."/>
            <person name="McDaniel S.F."/>
            <person name="Hoernstein S.N.W."/>
            <person name="Larsson A."/>
            <person name="Li F.W."/>
            <person name="Perroud P.F."/>
            <person name="Phillips J."/>
            <person name="Ranjan P."/>
            <person name="Rokshar D.S."/>
            <person name="Rothfels C.J."/>
            <person name="Schneider L."/>
            <person name="Shu S."/>
            <person name="Stevenson D.W."/>
            <person name="Thummler F."/>
            <person name="Tillich M."/>
            <person name="Villarreal Aguilar J.C."/>
            <person name="Widiez T."/>
            <person name="Wong G.K."/>
            <person name="Wymore A."/>
            <person name="Zhang Y."/>
            <person name="Zimmer A.D."/>
            <person name="Quatrano R.S."/>
            <person name="Mayer K.F.X."/>
            <person name="Goodstein D."/>
            <person name="Casacuberta J.M."/>
            <person name="Vandepoele K."/>
            <person name="Reski R."/>
            <person name="Cuming A.C."/>
            <person name="Tuskan G.A."/>
            <person name="Maumus F."/>
            <person name="Salse J."/>
            <person name="Schmutz J."/>
            <person name="Rensing S.A."/>
        </authorList>
    </citation>
    <scope>NUCLEOTIDE SEQUENCE [LARGE SCALE GENOMIC DNA]</scope>
    <source>
        <strain evidence="2 3">cv. Gransden 2004</strain>
    </source>
</reference>
<evidence type="ECO:0000313" key="1">
    <source>
        <dbReference type="EMBL" id="PNR27510.1"/>
    </source>
</evidence>
<protein>
    <submittedName>
        <fullName evidence="1 2">Uncharacterized protein</fullName>
    </submittedName>
</protein>
<evidence type="ECO:0000313" key="2">
    <source>
        <dbReference type="EnsemblPlants" id="PAC:32980816.CDS.1"/>
    </source>
</evidence>
<dbReference type="Gramene" id="Pp3c25_6270V3.1">
    <property type="protein sequence ID" value="PAC:32980816.CDS.1"/>
    <property type="gene ID" value="Pp3c25_6270"/>
</dbReference>
<dbReference type="EnsemblPlants" id="Pp3c25_6270V3.1">
    <property type="protein sequence ID" value="PAC:32980816.CDS.1"/>
    <property type="gene ID" value="Pp3c25_6270"/>
</dbReference>
<keyword evidence="3" id="KW-1185">Reference proteome</keyword>
<reference evidence="2" key="3">
    <citation type="submission" date="2020-12" db="UniProtKB">
        <authorList>
            <consortium name="EnsemblPlants"/>
        </authorList>
    </citation>
    <scope>IDENTIFICATION</scope>
</reference>
<proteinExistence type="predicted"/>
<sequence>MVGLFYNSCELLHSHNLLGLYTIPHDEVHVPTIHCSTKSTYSMIHVQQMEQELGHWGLVNS</sequence>
<dbReference type="Proteomes" id="UP000006727">
    <property type="component" value="Chromosome 25"/>
</dbReference>
<reference evidence="1 3" key="1">
    <citation type="journal article" date="2008" name="Science">
        <title>The Physcomitrella genome reveals evolutionary insights into the conquest of land by plants.</title>
        <authorList>
            <person name="Rensing S."/>
            <person name="Lang D."/>
            <person name="Zimmer A."/>
            <person name="Terry A."/>
            <person name="Salamov A."/>
            <person name="Shapiro H."/>
            <person name="Nishiyama T."/>
            <person name="Perroud P.-F."/>
            <person name="Lindquist E."/>
            <person name="Kamisugi Y."/>
            <person name="Tanahashi T."/>
            <person name="Sakakibara K."/>
            <person name="Fujita T."/>
            <person name="Oishi K."/>
            <person name="Shin-I T."/>
            <person name="Kuroki Y."/>
            <person name="Toyoda A."/>
            <person name="Suzuki Y."/>
            <person name="Hashimoto A."/>
            <person name="Yamaguchi K."/>
            <person name="Sugano A."/>
            <person name="Kohara Y."/>
            <person name="Fujiyama A."/>
            <person name="Anterola A."/>
            <person name="Aoki S."/>
            <person name="Ashton N."/>
            <person name="Barbazuk W.B."/>
            <person name="Barker E."/>
            <person name="Bennetzen J."/>
            <person name="Bezanilla M."/>
            <person name="Blankenship R."/>
            <person name="Cho S.H."/>
            <person name="Dutcher S."/>
            <person name="Estelle M."/>
            <person name="Fawcett J.A."/>
            <person name="Gundlach H."/>
            <person name="Hanada K."/>
            <person name="Heyl A."/>
            <person name="Hicks K.A."/>
            <person name="Hugh J."/>
            <person name="Lohr M."/>
            <person name="Mayer K."/>
            <person name="Melkozernov A."/>
            <person name="Murata T."/>
            <person name="Nelson D."/>
            <person name="Pils B."/>
            <person name="Prigge M."/>
            <person name="Reiss B."/>
            <person name="Renner T."/>
            <person name="Rombauts S."/>
            <person name="Rushton P."/>
            <person name="Sanderfoot A."/>
            <person name="Schween G."/>
            <person name="Shiu S.-H."/>
            <person name="Stueber K."/>
            <person name="Theodoulou F.L."/>
            <person name="Tu H."/>
            <person name="Van de Peer Y."/>
            <person name="Verrier P.J."/>
            <person name="Waters E."/>
            <person name="Wood A."/>
            <person name="Yang L."/>
            <person name="Cove D."/>
            <person name="Cuming A."/>
            <person name="Hasebe M."/>
            <person name="Lucas S."/>
            <person name="Mishler D.B."/>
            <person name="Reski R."/>
            <person name="Grigoriev I."/>
            <person name="Quatrano R.S."/>
            <person name="Boore J.L."/>
        </authorList>
    </citation>
    <scope>NUCLEOTIDE SEQUENCE [LARGE SCALE GENOMIC DNA]</scope>
    <source>
        <strain evidence="2 3">cv. Gransden 2004</strain>
    </source>
</reference>
<dbReference type="EMBL" id="ABEU02000025">
    <property type="protein sequence ID" value="PNR27510.1"/>
    <property type="molecule type" value="Genomic_DNA"/>
</dbReference>
<dbReference type="InParanoid" id="A0A2K1IE16"/>
<name>A0A2K1IE16_PHYPA</name>